<dbReference type="EMBL" id="GIIL01006887">
    <property type="protein sequence ID" value="NOV50613.1"/>
    <property type="molecule type" value="Transcribed_RNA"/>
</dbReference>
<protein>
    <submittedName>
        <fullName evidence="2">Putative product</fullName>
    </submittedName>
</protein>
<evidence type="ECO:0000313" key="2">
    <source>
        <dbReference type="EMBL" id="NOV50613.1"/>
    </source>
</evidence>
<organism evidence="2">
    <name type="scientific">Xenopsylla cheopis</name>
    <name type="common">Oriental rat flea</name>
    <name type="synonym">Pulex cheopis</name>
    <dbReference type="NCBI Taxonomy" id="163159"/>
    <lineage>
        <taxon>Eukaryota</taxon>
        <taxon>Metazoa</taxon>
        <taxon>Ecdysozoa</taxon>
        <taxon>Arthropoda</taxon>
        <taxon>Hexapoda</taxon>
        <taxon>Insecta</taxon>
        <taxon>Pterygota</taxon>
        <taxon>Neoptera</taxon>
        <taxon>Endopterygota</taxon>
        <taxon>Siphonaptera</taxon>
        <taxon>Pulicidae</taxon>
        <taxon>Xenopsyllinae</taxon>
        <taxon>Xenopsylla</taxon>
    </lineage>
</organism>
<keyword evidence="1" id="KW-0812">Transmembrane</keyword>
<feature type="transmembrane region" description="Helical" evidence="1">
    <location>
        <begin position="39"/>
        <end position="56"/>
    </location>
</feature>
<evidence type="ECO:0000256" key="1">
    <source>
        <dbReference type="SAM" id="Phobius"/>
    </source>
</evidence>
<keyword evidence="1" id="KW-0472">Membrane</keyword>
<name>A0A6M2DX14_XENCH</name>
<proteinExistence type="predicted"/>
<sequence length="69" mass="7691">MMHLEVLQLGILQTMALYLTMINRLIISYLRLKNSCRQLLLNSLLLLLPLTLPAGGSTACHVTGGRQQE</sequence>
<feature type="transmembrane region" description="Helical" evidence="1">
    <location>
        <begin position="6"/>
        <end position="27"/>
    </location>
</feature>
<reference evidence="2" key="1">
    <citation type="submission" date="2020-03" db="EMBL/GenBank/DDBJ databases">
        <title>Transcriptomic Profiling of the Digestive Tract of the Rat Flea, Xenopsylla cheopis, Following Blood Feeding and Infection with Yersinia pestis.</title>
        <authorList>
            <person name="Bland D.M."/>
            <person name="Martens C.A."/>
            <person name="Virtaneva K."/>
            <person name="Kanakabandi K."/>
            <person name="Long D."/>
            <person name="Rosenke R."/>
            <person name="Saturday G.A."/>
            <person name="Hoyt F.H."/>
            <person name="Bruno D.P."/>
            <person name="Ribeiro J.M.C."/>
            <person name="Hinnebusch J."/>
        </authorList>
    </citation>
    <scope>NUCLEOTIDE SEQUENCE</scope>
</reference>
<accession>A0A6M2DX14</accession>
<keyword evidence="1" id="KW-1133">Transmembrane helix</keyword>
<dbReference type="AlphaFoldDB" id="A0A6M2DX14"/>